<comment type="caution">
    <text evidence="2">The sequence shown here is derived from an EMBL/GenBank/DDBJ whole genome shotgun (WGS) entry which is preliminary data.</text>
</comment>
<evidence type="ECO:0000313" key="2">
    <source>
        <dbReference type="EMBL" id="MDO1446614.1"/>
    </source>
</evidence>
<accession>A0ABT8R3V2</accession>
<evidence type="ECO:0000313" key="3">
    <source>
        <dbReference type="Proteomes" id="UP001168528"/>
    </source>
</evidence>
<dbReference type="EMBL" id="JAUKPO010000004">
    <property type="protein sequence ID" value="MDO1446614.1"/>
    <property type="molecule type" value="Genomic_DNA"/>
</dbReference>
<evidence type="ECO:0000256" key="1">
    <source>
        <dbReference type="SAM" id="Coils"/>
    </source>
</evidence>
<keyword evidence="3" id="KW-1185">Reference proteome</keyword>
<organism evidence="2 3">
    <name type="scientific">Rhodocytophaga aerolata</name>
    <dbReference type="NCBI Taxonomy" id="455078"/>
    <lineage>
        <taxon>Bacteria</taxon>
        <taxon>Pseudomonadati</taxon>
        <taxon>Bacteroidota</taxon>
        <taxon>Cytophagia</taxon>
        <taxon>Cytophagales</taxon>
        <taxon>Rhodocytophagaceae</taxon>
        <taxon>Rhodocytophaga</taxon>
    </lineage>
</organism>
<protein>
    <submittedName>
        <fullName evidence="2">Uncharacterized protein</fullName>
    </submittedName>
</protein>
<proteinExistence type="predicted"/>
<dbReference type="RefSeq" id="WP_302037414.1">
    <property type="nucleotide sequence ID" value="NZ_JAUKPO010000004.1"/>
</dbReference>
<dbReference type="Proteomes" id="UP001168528">
    <property type="component" value="Unassembled WGS sequence"/>
</dbReference>
<keyword evidence="1" id="KW-0175">Coiled coil</keyword>
<feature type="coiled-coil region" evidence="1">
    <location>
        <begin position="303"/>
        <end position="330"/>
    </location>
</feature>
<dbReference type="PROSITE" id="PS51257">
    <property type="entry name" value="PROKAR_LIPOPROTEIN"/>
    <property type="match status" value="1"/>
</dbReference>
<gene>
    <name evidence="2" type="ORF">Q0590_10155</name>
</gene>
<sequence>MKIPIHLWFLFLVCTITIGCHSSRKLPAQIFTSDAYCQALSPSTTQYDSLLAIQLAQDTVFSPDLQARFSQRARSVAADIGILPLLTRLVQLDNQQQQSPDTDLLLQMVAARQEITERISLVSLEVSSVLDEINCEIGRATEMKNFLQVQVEKRETSSTILSVLIAASAQIVVSAMNLSDADQRLIETTEIGGALLSGYFAYRALKKKDKKAVFLHKRNFLTDIQNNSEQSTIYRPMVWHYLTKEYENLQETRTVRQTILQRWEELPLLRETEQEEQQQRLSLLFSTGGLYSLDDIDTRISLLDLLAIEISLMNQELKQLQQEITLGSKEKK</sequence>
<reference evidence="2" key="1">
    <citation type="submission" date="2023-07" db="EMBL/GenBank/DDBJ databases">
        <title>The genome sequence of Rhodocytophaga aerolata KACC 12507.</title>
        <authorList>
            <person name="Zhang X."/>
        </authorList>
    </citation>
    <scope>NUCLEOTIDE SEQUENCE</scope>
    <source>
        <strain evidence="2">KACC 12507</strain>
    </source>
</reference>
<name>A0ABT8R3V2_9BACT</name>